<feature type="region of interest" description="Disordered" evidence="7">
    <location>
        <begin position="1807"/>
        <end position="1840"/>
    </location>
</feature>
<feature type="compositionally biased region" description="Acidic residues" evidence="7">
    <location>
        <begin position="1970"/>
        <end position="1986"/>
    </location>
</feature>
<feature type="compositionally biased region" description="Basic and acidic residues" evidence="7">
    <location>
        <begin position="2190"/>
        <end position="2206"/>
    </location>
</feature>
<evidence type="ECO:0000256" key="4">
    <source>
        <dbReference type="ARBA" id="ARBA00022895"/>
    </source>
</evidence>
<dbReference type="CTD" id="55183"/>
<keyword evidence="3" id="KW-0158">Chromosome</keyword>
<dbReference type="PANTHER" id="PTHR22928">
    <property type="entry name" value="TELOMERE-ASSOCIATED PROTEIN RIF1"/>
    <property type="match status" value="1"/>
</dbReference>
<feature type="compositionally biased region" description="Polar residues" evidence="7">
    <location>
        <begin position="1827"/>
        <end position="1840"/>
    </location>
</feature>
<dbReference type="InterPro" id="IPR011989">
    <property type="entry name" value="ARM-like"/>
</dbReference>
<dbReference type="PANTHER" id="PTHR22928:SF3">
    <property type="entry name" value="TELOMERE-ASSOCIATED PROTEIN RIF1"/>
    <property type="match status" value="1"/>
</dbReference>
<evidence type="ECO:0000256" key="2">
    <source>
        <dbReference type="ARBA" id="ARBA00004574"/>
    </source>
</evidence>
<dbReference type="GO" id="GO:0000723">
    <property type="term" value="P:telomere maintenance"/>
    <property type="evidence" value="ECO:0007669"/>
    <property type="project" value="TreeGrafter"/>
</dbReference>
<feature type="region of interest" description="Disordered" evidence="7">
    <location>
        <begin position="1249"/>
        <end position="1531"/>
    </location>
</feature>
<evidence type="ECO:0000313" key="9">
    <source>
        <dbReference type="Proteomes" id="UP001318040"/>
    </source>
</evidence>
<feature type="compositionally biased region" description="Basic and acidic residues" evidence="7">
    <location>
        <begin position="1285"/>
        <end position="1296"/>
    </location>
</feature>
<accession>A0AAJ7TTJ8</accession>
<dbReference type="RefSeq" id="XP_032822453.1">
    <property type="nucleotide sequence ID" value="XM_032966562.1"/>
</dbReference>
<feature type="compositionally biased region" description="Acidic residues" evidence="7">
    <location>
        <begin position="1358"/>
        <end position="1370"/>
    </location>
</feature>
<evidence type="ECO:0000256" key="5">
    <source>
        <dbReference type="ARBA" id="ARBA00023242"/>
    </source>
</evidence>
<protein>
    <submittedName>
        <fullName evidence="10">Telomere-associated protein RIF1 isoform X1</fullName>
    </submittedName>
</protein>
<evidence type="ECO:0000259" key="8">
    <source>
        <dbReference type="Pfam" id="PF12231"/>
    </source>
</evidence>
<feature type="region of interest" description="Disordered" evidence="7">
    <location>
        <begin position="1722"/>
        <end position="1760"/>
    </location>
</feature>
<feature type="region of interest" description="Disordered" evidence="7">
    <location>
        <begin position="1651"/>
        <end position="1671"/>
    </location>
</feature>
<dbReference type="SUPFAM" id="SSF48371">
    <property type="entry name" value="ARM repeat"/>
    <property type="match status" value="1"/>
</dbReference>
<dbReference type="InterPro" id="IPR016024">
    <property type="entry name" value="ARM-type_fold"/>
</dbReference>
<feature type="region of interest" description="Disordered" evidence="7">
    <location>
        <begin position="2186"/>
        <end position="2351"/>
    </location>
</feature>
<feature type="region of interest" description="Disordered" evidence="7">
    <location>
        <begin position="1967"/>
        <end position="1999"/>
    </location>
</feature>
<reference evidence="10" key="1">
    <citation type="submission" date="2025-08" db="UniProtKB">
        <authorList>
            <consortium name="RefSeq"/>
        </authorList>
    </citation>
    <scope>IDENTIFICATION</scope>
    <source>
        <tissue evidence="10">Sperm</tissue>
    </source>
</reference>
<feature type="compositionally biased region" description="Polar residues" evidence="7">
    <location>
        <begin position="1724"/>
        <end position="1746"/>
    </location>
</feature>
<feature type="compositionally biased region" description="Polar residues" evidence="7">
    <location>
        <begin position="1653"/>
        <end position="1671"/>
    </location>
</feature>
<dbReference type="Gene3D" id="1.25.10.10">
    <property type="entry name" value="Leucine-rich Repeat Variant"/>
    <property type="match status" value="1"/>
</dbReference>
<evidence type="ECO:0000256" key="6">
    <source>
        <dbReference type="ARBA" id="ARBA00023306"/>
    </source>
</evidence>
<dbReference type="Proteomes" id="UP001318040">
    <property type="component" value="Chromosome 2"/>
</dbReference>
<sequence>MPLPAVEGLLRTLQDGPPDDQVDALLTLSSNLSSEAVGEVVMELVPKSEHLFTLLQSRVGSSQTDEQQGPQAEIQHAALRTLGFCLAQPLLVATLSDDTADHLLCMLLDVAHSSGDLNTSTRVLWVLSQQLLPPTFMEAKLSSLLSLLEKLLAPGEAHFVVENEALKVLSRLLQQVPRAMTQKSTSWLPLLLPMLAHSNAKVRARALSVLEAAMPLLTPGSSAELSASDSAAISVVVEAQLKGKLLKEMEKLFAAKNEVHVMRVWALCVTLLYSVLRKGGKLTNAVLHLAELGFRSSSSEVKSAAYSAWKSLIDNFTSEPELLSNGKRLRLLLQPLLVTTVRVEVLALAMLRTWWHLVGRLKEQVASSFEQVCVPLLQFVLGSPLNETTLTAASTPTGSLKPGLPVTLTPNFRLSLGTGSGSARVSSRAMQLRGCELIGHLLLGPDIAVLGLPLTLAPLASVPITAGSSFTRLAPTLIMATHNALSIAGSDVQSSLVLPVWHKLLSHVAAGIESAGNRKERHGTDNFALLLMSLQHLVRSENLPASLSMSLLEATVAGLPKKVLGSPAYHVASMDVMQGTSALFLIQILFHDSLLQLDSAEQRLESLLHTLVGCVLDGPASPLGFSAVVLGLLEQAAVGATLPCQRLCTIWELVVHPLTARIQQTKEVNQGDTLEHNFTALYKALLLPIQFIFPAASLRPASLTAVLHSWKQLYQAFSCCASLVCTAEANVWCEELCALALPHLHVDQLAHCHSLRATAHLVSVMLANFDFTALAQNRAGTDSSKGCLSPVCPRRVRKDSLGNLSSLTSLLARAIEAFGTAATAATVETAQTKLWATGAKLVDAAATLLRRLQASSEIRAAMTMMVPPIASLYAQSGRKGHRYSPLLMGKLPELWEGVAGLLEGPSAGPHDDSLLQLLSPLLCHTLPHRTPAVRSRAAQFWDATFGRTKAPLNYPEQLRLVMQRQRTPLALPGVELTDEEARTAPFLDDSNDDDNDAVADKGDSNCFAVKQEATVQDGRHPTGTSVKKAQAIHKESQPTIPTPVTPTHNKTAIATWASPCQHVEKATTPKASSLRSPRTVRTRQFVQLEEESSQDFVFIPPPATAASRSRVLTEHQKEVLRTKRVDIPTMYNTLDASQDSTVFSQLSGTQDSESSGSSALSPLTHKTPIFAGQMNADEMAVKRVVETEAIAKIESTGTTLDENNRTALVSSGHLNGSADNAKEVVQTTTCGKDEIINSASSKEIEVSSSCVDDKAQAPQSGNDAPECDAQNREAEPELLGCNGSTDRDGANLDLDGKAMGLAGDTEGASEENVAVGPANSSNESIEMVAGTPPRHTPGERTLPTLGSQSKKMFQELAVDLEMEEQQQEQEDASRELPVKPVAQPRTRRSKSRENAAREGLSSGSDGKLAAERNVMVDSQEELPPEGALQPRRGRRQCRIKSSDHAAPVVTPRSKLVMESDIPQPTPGTDGRAANQRRASQKGQMLSASKSRRKLLSCEPGMYMGDSEVEVTKAESSSDKHRLGSLSDSASFQEHGSCKGLMADSSLKGNANFGVAVADAAIPGCSNDLNTPRSKAIRGRQLKLSQISLLSTNNSTPSPTAEQSPVSSLVVSQPATTSPVVAQLPVAAPVEQFPMISSKMVETSKYFSAVAKPSTPTMTESPTISSAVEESSSPPQIVALTLLKAFKSDEQSSSQARDGSSSSNVGDDLTETRDTAAVAAEEEINGTSGESTVFSPQASPSRPTSSDSRIHASGEPKKRRVNLVSIPGGQANSGWANGSVRISVRDVVRTPTNGERALALPAFERSEQSAGVTRDNGAAGILDRENTAFDTNPQPTETSASAETSVLCLELVLSGSSHLEPKLGLSNLLRRSKRKRKSWGCGRYSWENVYMKRRRSMPEASAPATGGAAVSDKDDCELEGKPCPRLCGDAITESDSPLQPLKTPLEKLSQRTVKGGRGRGKGRKLLKNVEDEVEEGTAEEVGEEEYNVSDPVGPEESPRLNETKNTIECAAQEQLVIDLNDIITTDFKAKEHDPETEFVSAGDNDVKTSHVVDREQPGNVMLPPSPSLLVSRGSDCAASTSLSCGADPGRIDTITTASHAVPTKGGFEEEEFGVVSSGMSKEIASPILTAQENPAEESNPKGQEVCPGEDGSELEIINSSGASPAEPLVSAVCEEVMVTVTEAVAGGEQKVPGEENKRNMGDSKMEEGQQEEEEEKKKDMAAQTTEAPASPGCSTLMRLNGDIAQRAGSPPPVAPRGTWSPAASPSPSILKKAAGRKSEAEQLPSDSPPNKARRVSFANPIRHETLADDIDRRSPSRSQSRTITQHLLTPTRISPMSRRPLSRRALGNTPPKKRLQEQLCTMLPQPLEVVPVQSVGPIFPALIGCKTPVEAVLHQLTPAIWARGLGHLVRARSISTVGDLAALNSADLHSLPIRSPKFHTLHRVLKIFHEQKGPGATEQEMALVLPPDDQVDCKALVNGLSEEASRAEAPGAPVSAGGTGFLTAVSALTHHNPSEELRVTPLPLLLQAHGELLSALVHVAQAMARR</sequence>
<dbReference type="CDD" id="cd14267">
    <property type="entry name" value="Rif1_CTD_C-II_like"/>
    <property type="match status" value="1"/>
</dbReference>
<dbReference type="GO" id="GO:0005634">
    <property type="term" value="C:nucleus"/>
    <property type="evidence" value="ECO:0007669"/>
    <property type="project" value="UniProtKB-SubCell"/>
</dbReference>
<keyword evidence="6" id="KW-0131">Cell cycle</keyword>
<feature type="region of interest" description="Disordered" evidence="7">
    <location>
        <begin position="1689"/>
        <end position="1709"/>
    </location>
</feature>
<evidence type="ECO:0000256" key="7">
    <source>
        <dbReference type="SAM" id="MobiDB-lite"/>
    </source>
</evidence>
<keyword evidence="4" id="KW-0779">Telomere</keyword>
<feature type="domain" description="Telomere-associated protein Rif1 N-terminal" evidence="8">
    <location>
        <begin position="19"/>
        <end position="373"/>
    </location>
</feature>
<feature type="compositionally biased region" description="Low complexity" evidence="7">
    <location>
        <begin position="1147"/>
        <end position="1161"/>
    </location>
</feature>
<organism evidence="9 10">
    <name type="scientific">Petromyzon marinus</name>
    <name type="common">Sea lamprey</name>
    <dbReference type="NCBI Taxonomy" id="7757"/>
    <lineage>
        <taxon>Eukaryota</taxon>
        <taxon>Metazoa</taxon>
        <taxon>Chordata</taxon>
        <taxon>Craniata</taxon>
        <taxon>Vertebrata</taxon>
        <taxon>Cyclostomata</taxon>
        <taxon>Hyperoartia</taxon>
        <taxon>Petromyzontiformes</taxon>
        <taxon>Petromyzontidae</taxon>
        <taxon>Petromyzon</taxon>
    </lineage>
</organism>
<dbReference type="GO" id="GO:0140445">
    <property type="term" value="C:chromosome, telomeric repeat region"/>
    <property type="evidence" value="ECO:0007669"/>
    <property type="project" value="TreeGrafter"/>
</dbReference>
<dbReference type="InterPro" id="IPR022031">
    <property type="entry name" value="Rif1_N"/>
</dbReference>
<name>A0AAJ7TTJ8_PETMA</name>
<gene>
    <name evidence="10" type="primary">RIF1</name>
</gene>
<feature type="region of interest" description="Disordered" evidence="7">
    <location>
        <begin position="2130"/>
        <end position="2150"/>
    </location>
</feature>
<evidence type="ECO:0000256" key="1">
    <source>
        <dbReference type="ARBA" id="ARBA00004123"/>
    </source>
</evidence>
<dbReference type="Pfam" id="PF12231">
    <property type="entry name" value="Rif1_N"/>
    <property type="match status" value="1"/>
</dbReference>
<comment type="subcellular location">
    <subcellularLocation>
        <location evidence="2">Chromosome</location>
        <location evidence="2">Telomere</location>
    </subcellularLocation>
    <subcellularLocation>
        <location evidence="1">Nucleus</location>
    </subcellularLocation>
</comment>
<dbReference type="KEGG" id="pmrn:116949349"/>
<feature type="region of interest" description="Disordered" evidence="7">
    <location>
        <begin position="1144"/>
        <end position="1163"/>
    </location>
</feature>
<proteinExistence type="predicted"/>
<feature type="compositionally biased region" description="Polar residues" evidence="7">
    <location>
        <begin position="2315"/>
        <end position="2333"/>
    </location>
</feature>
<feature type="compositionally biased region" description="Low complexity" evidence="7">
    <location>
        <begin position="1691"/>
        <end position="1702"/>
    </location>
</feature>
<keyword evidence="9" id="KW-1185">Reference proteome</keyword>
<evidence type="ECO:0000256" key="3">
    <source>
        <dbReference type="ARBA" id="ARBA00022454"/>
    </source>
</evidence>
<keyword evidence="5" id="KW-0539">Nucleus</keyword>
<feature type="compositionally biased region" description="Basic and acidic residues" evidence="7">
    <location>
        <begin position="2300"/>
        <end position="2313"/>
    </location>
</feature>
<evidence type="ECO:0000313" key="10">
    <source>
        <dbReference type="RefSeq" id="XP_032822453.1"/>
    </source>
</evidence>
<feature type="compositionally biased region" description="Basic and acidic residues" evidence="7">
    <location>
        <begin position="1509"/>
        <end position="1521"/>
    </location>
</feature>